<dbReference type="EMBL" id="FORR01000004">
    <property type="protein sequence ID" value="SFJ09801.1"/>
    <property type="molecule type" value="Genomic_DNA"/>
</dbReference>
<evidence type="ECO:0000256" key="1">
    <source>
        <dbReference type="ARBA" id="ARBA00005594"/>
    </source>
</evidence>
<keyword evidence="5 8" id="KW-0648">Protein biosynthesis</keyword>
<evidence type="ECO:0000313" key="11">
    <source>
        <dbReference type="Proteomes" id="UP000199545"/>
    </source>
</evidence>
<dbReference type="Gene3D" id="3.40.50.620">
    <property type="entry name" value="HUPs"/>
    <property type="match status" value="1"/>
</dbReference>
<dbReference type="HAMAP" id="MF_00140_B">
    <property type="entry name" value="Trp_tRNA_synth_B"/>
    <property type="match status" value="1"/>
</dbReference>
<keyword evidence="4 8" id="KW-0067">ATP-binding</keyword>
<comment type="subunit">
    <text evidence="8">Homodimer.</text>
</comment>
<dbReference type="Gene3D" id="1.10.240.10">
    <property type="entry name" value="Tyrosyl-Transfer RNA Synthetase"/>
    <property type="match status" value="1"/>
</dbReference>
<keyword evidence="8" id="KW-0963">Cytoplasm</keyword>
<dbReference type="PANTHER" id="PTHR43766">
    <property type="entry name" value="TRYPTOPHAN--TRNA LIGASE, MITOCHONDRIAL"/>
    <property type="match status" value="1"/>
</dbReference>
<keyword evidence="3 8" id="KW-0547">Nucleotide-binding</keyword>
<evidence type="ECO:0000256" key="7">
    <source>
        <dbReference type="ARBA" id="ARBA00049929"/>
    </source>
</evidence>
<dbReference type="PRINTS" id="PR01039">
    <property type="entry name" value="TRNASYNTHTRP"/>
</dbReference>
<feature type="short sequence motif" description="'HIGH' region" evidence="8">
    <location>
        <begin position="10"/>
        <end position="18"/>
    </location>
</feature>
<comment type="similarity">
    <text evidence="1 8 9">Belongs to the class-I aminoacyl-tRNA synthetase family.</text>
</comment>
<dbReference type="AlphaFoldDB" id="A0A1I3NKK4"/>
<evidence type="ECO:0000256" key="6">
    <source>
        <dbReference type="ARBA" id="ARBA00023146"/>
    </source>
</evidence>
<dbReference type="OrthoDB" id="9801042at2"/>
<dbReference type="SUPFAM" id="SSF52374">
    <property type="entry name" value="Nucleotidylyl transferase"/>
    <property type="match status" value="1"/>
</dbReference>
<dbReference type="InterPro" id="IPR050203">
    <property type="entry name" value="Trp-tRNA_synthetase"/>
</dbReference>
<evidence type="ECO:0000313" key="10">
    <source>
        <dbReference type="EMBL" id="SFJ09801.1"/>
    </source>
</evidence>
<dbReference type="PROSITE" id="PS00178">
    <property type="entry name" value="AA_TRNA_LIGASE_I"/>
    <property type="match status" value="1"/>
</dbReference>
<dbReference type="GO" id="GO:0006436">
    <property type="term" value="P:tryptophanyl-tRNA aminoacylation"/>
    <property type="evidence" value="ECO:0007669"/>
    <property type="project" value="UniProtKB-UniRule"/>
</dbReference>
<dbReference type="EC" id="6.1.1.2" evidence="8"/>
<dbReference type="Pfam" id="PF00579">
    <property type="entry name" value="tRNA-synt_1b"/>
    <property type="match status" value="1"/>
</dbReference>
<dbReference type="InterPro" id="IPR002305">
    <property type="entry name" value="aa-tRNA-synth_Ic"/>
</dbReference>
<dbReference type="PANTHER" id="PTHR43766:SF1">
    <property type="entry name" value="TRYPTOPHAN--TRNA LIGASE, MITOCHONDRIAL"/>
    <property type="match status" value="1"/>
</dbReference>
<keyword evidence="6 8" id="KW-0030">Aminoacyl-tRNA synthetase</keyword>
<dbReference type="FunFam" id="1.10.240.10:FF:000002">
    <property type="entry name" value="Tryptophan--tRNA ligase"/>
    <property type="match status" value="1"/>
</dbReference>
<evidence type="ECO:0000256" key="2">
    <source>
        <dbReference type="ARBA" id="ARBA00022598"/>
    </source>
</evidence>
<evidence type="ECO:0000256" key="9">
    <source>
        <dbReference type="RuleBase" id="RU363036"/>
    </source>
</evidence>
<feature type="binding site" evidence="8">
    <location>
        <begin position="193"/>
        <end position="197"/>
    </location>
    <ligand>
        <name>ATP</name>
        <dbReference type="ChEBI" id="CHEBI:30616"/>
    </ligand>
</feature>
<name>A0A1I3NKK4_9BACL</name>
<dbReference type="CDD" id="cd00806">
    <property type="entry name" value="TrpRS_core"/>
    <property type="match status" value="1"/>
</dbReference>
<feature type="binding site" evidence="8">
    <location>
        <begin position="9"/>
        <end position="11"/>
    </location>
    <ligand>
        <name>ATP</name>
        <dbReference type="ChEBI" id="CHEBI:30616"/>
    </ligand>
</feature>
<evidence type="ECO:0000256" key="5">
    <source>
        <dbReference type="ARBA" id="ARBA00022917"/>
    </source>
</evidence>
<accession>A0A1I3NKK4</accession>
<comment type="function">
    <text evidence="8">Catalyzes the attachment of tryptophan to tRNA(Trp).</text>
</comment>
<keyword evidence="2 8" id="KW-0436">Ligase</keyword>
<evidence type="ECO:0000256" key="8">
    <source>
        <dbReference type="HAMAP-Rule" id="MF_00140"/>
    </source>
</evidence>
<sequence>MERVLSGAQPTGLIHLGNYVGALRQYVQLQHEADCYFCVVNLHALTLPRDPQELKEKTLDVAALYLAIGLDPKKATIFVQSHVPAHTEAAWLLQCIARVGELSRMVQFKEKSKGSAESAGVGLFTYPVLQAADILLYQANKVPVGEDQKQHLELTRDLAERFNRDYGEVFTIPEPLIPKIGARIMALDEPTKKMSKSAESKWNNISIMDDPKLIEKKIKRAVTDSENQVRFDPENKPGISNLLTIYSTLSGISISELEKKYDGVGYGQFKKDLIEVTIEFLRPIQERFHELRHSGYVEEVLKEGAERAGKVANQTLSKMREAMGIIQI</sequence>
<evidence type="ECO:0000256" key="3">
    <source>
        <dbReference type="ARBA" id="ARBA00022741"/>
    </source>
</evidence>
<feature type="short sequence motif" description="'KMSKS' region" evidence="8">
    <location>
        <begin position="193"/>
        <end position="197"/>
    </location>
</feature>
<feature type="binding site" evidence="8">
    <location>
        <position position="133"/>
    </location>
    <ligand>
        <name>L-tryptophan</name>
        <dbReference type="ChEBI" id="CHEBI:57912"/>
    </ligand>
</feature>
<dbReference type="GO" id="GO:0005829">
    <property type="term" value="C:cytosol"/>
    <property type="evidence" value="ECO:0007669"/>
    <property type="project" value="TreeGrafter"/>
</dbReference>
<dbReference type="RefSeq" id="WP_093229025.1">
    <property type="nucleotide sequence ID" value="NZ_FORR01000004.1"/>
</dbReference>
<feature type="binding site" evidence="8">
    <location>
        <begin position="17"/>
        <end position="18"/>
    </location>
    <ligand>
        <name>ATP</name>
        <dbReference type="ChEBI" id="CHEBI:30616"/>
    </ligand>
</feature>
<evidence type="ECO:0000256" key="4">
    <source>
        <dbReference type="ARBA" id="ARBA00022840"/>
    </source>
</evidence>
<dbReference type="FunFam" id="3.40.50.620:FF:000082">
    <property type="entry name" value="MSW1p Mitochondrial tryptophanyl-tRNA synthetase"/>
    <property type="match status" value="1"/>
</dbReference>
<dbReference type="InterPro" id="IPR014729">
    <property type="entry name" value="Rossmann-like_a/b/a_fold"/>
</dbReference>
<dbReference type="STRING" id="46223.SAMN05421852_104182"/>
<gene>
    <name evidence="8" type="primary">trpS</name>
    <name evidence="10" type="ORF">SAMN05421852_104182</name>
</gene>
<dbReference type="InterPro" id="IPR024109">
    <property type="entry name" value="Trp-tRNA-ligase_bac-type"/>
</dbReference>
<dbReference type="Proteomes" id="UP000199545">
    <property type="component" value="Unassembled WGS sequence"/>
</dbReference>
<dbReference type="InterPro" id="IPR001412">
    <property type="entry name" value="aa-tRNA-synth_I_CS"/>
</dbReference>
<reference evidence="10 11" key="1">
    <citation type="submission" date="2016-10" db="EMBL/GenBank/DDBJ databases">
        <authorList>
            <person name="de Groot N.N."/>
        </authorList>
    </citation>
    <scope>NUCLEOTIDE SEQUENCE [LARGE SCALE GENOMIC DNA]</scope>
    <source>
        <strain evidence="10 11">DSM 44778</strain>
    </source>
</reference>
<dbReference type="GO" id="GO:0005524">
    <property type="term" value="F:ATP binding"/>
    <property type="evidence" value="ECO:0007669"/>
    <property type="project" value="UniProtKB-UniRule"/>
</dbReference>
<comment type="subcellular location">
    <subcellularLocation>
        <location evidence="8">Cytoplasm</location>
    </subcellularLocation>
</comment>
<feature type="binding site" evidence="8">
    <location>
        <begin position="145"/>
        <end position="147"/>
    </location>
    <ligand>
        <name>ATP</name>
        <dbReference type="ChEBI" id="CHEBI:30616"/>
    </ligand>
</feature>
<protein>
    <recommendedName>
        <fullName evidence="8">Tryptophan--tRNA ligase</fullName>
        <ecNumber evidence="8">6.1.1.2</ecNumber>
    </recommendedName>
    <alternativeName>
        <fullName evidence="8">Tryptophanyl-tRNA synthetase</fullName>
        <shortName evidence="8">TrpRS</shortName>
    </alternativeName>
</protein>
<keyword evidence="11" id="KW-1185">Reference proteome</keyword>
<dbReference type="GO" id="GO:0004830">
    <property type="term" value="F:tryptophan-tRNA ligase activity"/>
    <property type="evidence" value="ECO:0007669"/>
    <property type="project" value="UniProtKB-UniRule"/>
</dbReference>
<comment type="catalytic activity">
    <reaction evidence="7 8">
        <text>tRNA(Trp) + L-tryptophan + ATP = L-tryptophyl-tRNA(Trp) + AMP + diphosphate + H(+)</text>
        <dbReference type="Rhea" id="RHEA:24080"/>
        <dbReference type="Rhea" id="RHEA-COMP:9671"/>
        <dbReference type="Rhea" id="RHEA-COMP:9705"/>
        <dbReference type="ChEBI" id="CHEBI:15378"/>
        <dbReference type="ChEBI" id="CHEBI:30616"/>
        <dbReference type="ChEBI" id="CHEBI:33019"/>
        <dbReference type="ChEBI" id="CHEBI:57912"/>
        <dbReference type="ChEBI" id="CHEBI:78442"/>
        <dbReference type="ChEBI" id="CHEBI:78535"/>
        <dbReference type="ChEBI" id="CHEBI:456215"/>
        <dbReference type="EC" id="6.1.1.2"/>
    </reaction>
</comment>
<proteinExistence type="inferred from homology"/>
<dbReference type="InterPro" id="IPR002306">
    <property type="entry name" value="Trp-tRNA-ligase"/>
</dbReference>
<dbReference type="NCBIfam" id="TIGR00233">
    <property type="entry name" value="trpS"/>
    <property type="match status" value="1"/>
</dbReference>
<feature type="binding site" evidence="8">
    <location>
        <position position="184"/>
    </location>
    <ligand>
        <name>ATP</name>
        <dbReference type="ChEBI" id="CHEBI:30616"/>
    </ligand>
</feature>
<organism evidence="10 11">
    <name type="scientific">Thermoflavimicrobium dichotomicum</name>
    <dbReference type="NCBI Taxonomy" id="46223"/>
    <lineage>
        <taxon>Bacteria</taxon>
        <taxon>Bacillati</taxon>
        <taxon>Bacillota</taxon>
        <taxon>Bacilli</taxon>
        <taxon>Bacillales</taxon>
        <taxon>Thermoactinomycetaceae</taxon>
        <taxon>Thermoflavimicrobium</taxon>
    </lineage>
</organism>